<keyword evidence="9" id="KW-0902">Two-component regulatory system</keyword>
<dbReference type="Pfam" id="PF02518">
    <property type="entry name" value="HATPase_c"/>
    <property type="match status" value="1"/>
</dbReference>
<evidence type="ECO:0000256" key="8">
    <source>
        <dbReference type="ARBA" id="ARBA00022989"/>
    </source>
</evidence>
<keyword evidence="8 11" id="KW-1133">Transmembrane helix</keyword>
<evidence type="ECO:0000256" key="4">
    <source>
        <dbReference type="ARBA" id="ARBA00022553"/>
    </source>
</evidence>
<feature type="domain" description="HAMP" evidence="13">
    <location>
        <begin position="185"/>
        <end position="236"/>
    </location>
</feature>
<evidence type="ECO:0000256" key="1">
    <source>
        <dbReference type="ARBA" id="ARBA00000085"/>
    </source>
</evidence>
<reference evidence="14 15" key="1">
    <citation type="submission" date="2018-01" db="EMBL/GenBank/DDBJ databases">
        <title>Whole genome sequencing of Histamine producing bacteria.</title>
        <authorList>
            <person name="Butler K."/>
        </authorList>
    </citation>
    <scope>NUCLEOTIDE SEQUENCE [LARGE SCALE GENOMIC DNA]</scope>
    <source>
        <strain evidence="14 15">DSM 24669</strain>
    </source>
</reference>
<sequence length="447" mass="49865">MPMQNKANRTPASLRSRLLFAAAAWLLLITLSAGYLVPNVIHQYLVDQEKQQLDLYLDEITALADTDANGRITITAPMANPRFQSPYSGLYWSLSTEQFQLRSRSLWDSRISGNEEEGFTGPNDQALLTVERDIYLPDIDDPVSLTIAIDKSRLNDTLHQLNQGLWILLLIMAVGMLMLTWLQVSWSLLPLKKLQANLKQVRDGDTTELKANYPKEVQPVIDDLNALLFHYQELLERARNQSGNLSHALKTPIAILNNEVTVLPKDAREKLAPTINQLQQHIDYHLGRARMAGAANILAAKTQPSARIDAISMAMDKVYAQRGLVLVNEVESDIVVAVEKRDLDEIIGNLIENSYKWADNLIRVYIEPNTQQAVHLVIEDDGPGISDEGCIEVLKRGVRLDESTPGTGLGLNIANELTHSYRGELKLSRAHLGGLRVDLLLPLPRGA</sequence>
<dbReference type="InterPro" id="IPR003660">
    <property type="entry name" value="HAMP_dom"/>
</dbReference>
<keyword evidence="5" id="KW-0808">Transferase</keyword>
<keyword evidence="15" id="KW-1185">Reference proteome</keyword>
<protein>
    <recommendedName>
        <fullName evidence="3">histidine kinase</fullName>
        <ecNumber evidence="3">2.7.13.3</ecNumber>
    </recommendedName>
</protein>
<keyword evidence="4" id="KW-0597">Phosphoprotein</keyword>
<dbReference type="PROSITE" id="PS50885">
    <property type="entry name" value="HAMP"/>
    <property type="match status" value="1"/>
</dbReference>
<organism evidence="14 15">
    <name type="scientific">Photobacterium swingsii</name>
    <dbReference type="NCBI Taxonomy" id="680026"/>
    <lineage>
        <taxon>Bacteria</taxon>
        <taxon>Pseudomonadati</taxon>
        <taxon>Pseudomonadota</taxon>
        <taxon>Gammaproteobacteria</taxon>
        <taxon>Vibrionales</taxon>
        <taxon>Vibrionaceae</taxon>
        <taxon>Photobacterium</taxon>
    </lineage>
</organism>
<comment type="caution">
    <text evidence="14">The sequence shown here is derived from an EMBL/GenBank/DDBJ whole genome shotgun (WGS) entry which is preliminary data.</text>
</comment>
<evidence type="ECO:0000256" key="9">
    <source>
        <dbReference type="ARBA" id="ARBA00023012"/>
    </source>
</evidence>
<evidence type="ECO:0000256" key="10">
    <source>
        <dbReference type="ARBA" id="ARBA00023136"/>
    </source>
</evidence>
<dbReference type="EC" id="2.7.13.3" evidence="3"/>
<dbReference type="Gene3D" id="3.30.565.10">
    <property type="entry name" value="Histidine kinase-like ATPase, C-terminal domain"/>
    <property type="match status" value="1"/>
</dbReference>
<dbReference type="GO" id="GO:0004673">
    <property type="term" value="F:protein histidine kinase activity"/>
    <property type="evidence" value="ECO:0007669"/>
    <property type="project" value="UniProtKB-EC"/>
</dbReference>
<name>A0A2T3P9V5_9GAMM</name>
<dbReference type="PANTHER" id="PTHR45436:SF5">
    <property type="entry name" value="SENSOR HISTIDINE KINASE TRCS"/>
    <property type="match status" value="1"/>
</dbReference>
<evidence type="ECO:0000256" key="11">
    <source>
        <dbReference type="SAM" id="Phobius"/>
    </source>
</evidence>
<proteinExistence type="predicted"/>
<keyword evidence="14" id="KW-0067">ATP-binding</keyword>
<dbReference type="AlphaFoldDB" id="A0A2T3P9V5"/>
<evidence type="ECO:0000259" key="13">
    <source>
        <dbReference type="PROSITE" id="PS50885"/>
    </source>
</evidence>
<keyword evidence="14" id="KW-0547">Nucleotide-binding</keyword>
<gene>
    <name evidence="14" type="ORF">C9I94_08150</name>
</gene>
<dbReference type="SUPFAM" id="SSF55874">
    <property type="entry name" value="ATPase domain of HSP90 chaperone/DNA topoisomerase II/histidine kinase"/>
    <property type="match status" value="1"/>
</dbReference>
<dbReference type="EMBL" id="PYLZ01000003">
    <property type="protein sequence ID" value="PSW25602.1"/>
    <property type="molecule type" value="Genomic_DNA"/>
</dbReference>
<dbReference type="OrthoDB" id="9809567at2"/>
<evidence type="ECO:0000256" key="6">
    <source>
        <dbReference type="ARBA" id="ARBA00022692"/>
    </source>
</evidence>
<comment type="catalytic activity">
    <reaction evidence="1">
        <text>ATP + protein L-histidine = ADP + protein N-phospho-L-histidine.</text>
        <dbReference type="EC" id="2.7.13.3"/>
    </reaction>
</comment>
<dbReference type="PROSITE" id="PS50109">
    <property type="entry name" value="HIS_KIN"/>
    <property type="match status" value="1"/>
</dbReference>
<dbReference type="GO" id="GO:0005524">
    <property type="term" value="F:ATP binding"/>
    <property type="evidence" value="ECO:0007669"/>
    <property type="project" value="UniProtKB-KW"/>
</dbReference>
<dbReference type="InterPro" id="IPR004358">
    <property type="entry name" value="Sig_transdc_His_kin-like_C"/>
</dbReference>
<feature type="domain" description="Histidine kinase" evidence="12">
    <location>
        <begin position="244"/>
        <end position="445"/>
    </location>
</feature>
<dbReference type="Proteomes" id="UP000240481">
    <property type="component" value="Unassembled WGS sequence"/>
</dbReference>
<keyword evidence="7" id="KW-0418">Kinase</keyword>
<dbReference type="InterPro" id="IPR036890">
    <property type="entry name" value="HATPase_C_sf"/>
</dbReference>
<keyword evidence="6 11" id="KW-0812">Transmembrane</keyword>
<dbReference type="PANTHER" id="PTHR45436">
    <property type="entry name" value="SENSOR HISTIDINE KINASE YKOH"/>
    <property type="match status" value="1"/>
</dbReference>
<dbReference type="Gene3D" id="1.10.287.130">
    <property type="match status" value="1"/>
</dbReference>
<dbReference type="InterPro" id="IPR050428">
    <property type="entry name" value="TCS_sensor_his_kinase"/>
</dbReference>
<dbReference type="InterPro" id="IPR003594">
    <property type="entry name" value="HATPase_dom"/>
</dbReference>
<dbReference type="GO" id="GO:0000160">
    <property type="term" value="P:phosphorelay signal transduction system"/>
    <property type="evidence" value="ECO:0007669"/>
    <property type="project" value="UniProtKB-KW"/>
</dbReference>
<comment type="subcellular location">
    <subcellularLocation>
        <location evidence="2">Membrane</location>
    </subcellularLocation>
</comment>
<dbReference type="GO" id="GO:0005886">
    <property type="term" value="C:plasma membrane"/>
    <property type="evidence" value="ECO:0007669"/>
    <property type="project" value="TreeGrafter"/>
</dbReference>
<evidence type="ECO:0000256" key="3">
    <source>
        <dbReference type="ARBA" id="ARBA00012438"/>
    </source>
</evidence>
<evidence type="ECO:0000313" key="14">
    <source>
        <dbReference type="EMBL" id="PSW25602.1"/>
    </source>
</evidence>
<evidence type="ECO:0000256" key="5">
    <source>
        <dbReference type="ARBA" id="ARBA00022679"/>
    </source>
</evidence>
<keyword evidence="10 11" id="KW-0472">Membrane</keyword>
<dbReference type="RefSeq" id="WP_107302612.1">
    <property type="nucleotide sequence ID" value="NZ_AP024853.1"/>
</dbReference>
<evidence type="ECO:0000259" key="12">
    <source>
        <dbReference type="PROSITE" id="PS50109"/>
    </source>
</evidence>
<evidence type="ECO:0000313" key="15">
    <source>
        <dbReference type="Proteomes" id="UP000240481"/>
    </source>
</evidence>
<dbReference type="SMART" id="SM00387">
    <property type="entry name" value="HATPase_c"/>
    <property type="match status" value="1"/>
</dbReference>
<evidence type="ECO:0000256" key="7">
    <source>
        <dbReference type="ARBA" id="ARBA00022777"/>
    </source>
</evidence>
<dbReference type="InterPro" id="IPR005467">
    <property type="entry name" value="His_kinase_dom"/>
</dbReference>
<evidence type="ECO:0000256" key="2">
    <source>
        <dbReference type="ARBA" id="ARBA00004370"/>
    </source>
</evidence>
<dbReference type="PRINTS" id="PR00344">
    <property type="entry name" value="BCTRLSENSOR"/>
</dbReference>
<accession>A0A2T3P9V5</accession>
<feature type="transmembrane region" description="Helical" evidence="11">
    <location>
        <begin position="165"/>
        <end position="189"/>
    </location>
</feature>